<accession>A0A934PNK2</accession>
<evidence type="ECO:0000313" key="1">
    <source>
        <dbReference type="EMBL" id="MBK0369703.1"/>
    </source>
</evidence>
<protein>
    <submittedName>
        <fullName evidence="1">Uncharacterized protein</fullName>
    </submittedName>
</protein>
<dbReference type="Proteomes" id="UP000609172">
    <property type="component" value="Unassembled WGS sequence"/>
</dbReference>
<proteinExistence type="predicted"/>
<dbReference type="AlphaFoldDB" id="A0A934PNK2"/>
<reference evidence="1" key="1">
    <citation type="submission" date="2020-12" db="EMBL/GenBank/DDBJ databases">
        <title>Bacterial novel species Flavobacterium sp. SE-1-e isolated from soil.</title>
        <authorList>
            <person name="Jung H.-Y."/>
        </authorList>
    </citation>
    <scope>NUCLEOTIDE SEQUENCE</scope>
    <source>
        <strain evidence="1">SE-1-e</strain>
    </source>
</reference>
<gene>
    <name evidence="1" type="ORF">I5M07_07605</name>
</gene>
<comment type="caution">
    <text evidence="1">The sequence shown here is derived from an EMBL/GenBank/DDBJ whole genome shotgun (WGS) entry which is preliminary data.</text>
</comment>
<keyword evidence="2" id="KW-1185">Reference proteome</keyword>
<sequence>MKTKIFFIALLSAMCLSCDSDEMKYESQFEKSFQEWQKFKTSADNSYAYTVTQGSWVGITSETTLVISGGKIVQREFILRQINYDTNGALEIIEEWTEDEANLGSHKRGADLLTLDEVYHKAQTDWLLKREGADTYFQTKNNGLISSCGYSYQKCADDCFVGINITNITSL</sequence>
<organism evidence="1 2">
    <name type="scientific">Flavobacterium agrisoli</name>
    <dbReference type="NCBI Taxonomy" id="2793066"/>
    <lineage>
        <taxon>Bacteria</taxon>
        <taxon>Pseudomonadati</taxon>
        <taxon>Bacteroidota</taxon>
        <taxon>Flavobacteriia</taxon>
        <taxon>Flavobacteriales</taxon>
        <taxon>Flavobacteriaceae</taxon>
        <taxon>Flavobacterium</taxon>
    </lineage>
</organism>
<dbReference type="EMBL" id="JAEHFV010000002">
    <property type="protein sequence ID" value="MBK0369703.1"/>
    <property type="molecule type" value="Genomic_DNA"/>
</dbReference>
<dbReference type="RefSeq" id="WP_200105618.1">
    <property type="nucleotide sequence ID" value="NZ_JAEHFV010000002.1"/>
</dbReference>
<evidence type="ECO:0000313" key="2">
    <source>
        <dbReference type="Proteomes" id="UP000609172"/>
    </source>
</evidence>
<name>A0A934PNK2_9FLAO</name>